<protein>
    <submittedName>
        <fullName evidence="1">Uncharacterized protein</fullName>
    </submittedName>
</protein>
<organism evidence="1 2">
    <name type="scientific">Methylobacterium hispanicum</name>
    <dbReference type="NCBI Taxonomy" id="270350"/>
    <lineage>
        <taxon>Bacteria</taxon>
        <taxon>Pseudomonadati</taxon>
        <taxon>Pseudomonadota</taxon>
        <taxon>Alphaproteobacteria</taxon>
        <taxon>Hyphomicrobiales</taxon>
        <taxon>Methylobacteriaceae</taxon>
        <taxon>Methylobacterium</taxon>
    </lineage>
</organism>
<evidence type="ECO:0000313" key="2">
    <source>
        <dbReference type="Proteomes" id="UP001055247"/>
    </source>
</evidence>
<dbReference type="RefSeq" id="WP_238229756.1">
    <property type="nucleotide sequence ID" value="NZ_BPQO01000004.1"/>
</dbReference>
<dbReference type="Proteomes" id="UP001055247">
    <property type="component" value="Unassembled WGS sequence"/>
</dbReference>
<keyword evidence="2" id="KW-1185">Reference proteome</keyword>
<gene>
    <name evidence="1" type="ORF">BHAOGJBA_1266</name>
</gene>
<sequence>MTYPHAQMPQVGDRVVLTFEIDRFPHARVPSGLRGTVESANDEVIALKLDETIPELSEWNNCLTWTDGIDTEEGQTVAEAFRCETAEASPAPAP</sequence>
<reference evidence="1" key="2">
    <citation type="submission" date="2021-08" db="EMBL/GenBank/DDBJ databases">
        <authorList>
            <person name="Tani A."/>
            <person name="Ola A."/>
            <person name="Ogura Y."/>
            <person name="Katsura K."/>
            <person name="Hayashi T."/>
        </authorList>
    </citation>
    <scope>NUCLEOTIDE SEQUENCE</scope>
    <source>
        <strain evidence="1">DSM 16372</strain>
    </source>
</reference>
<proteinExistence type="predicted"/>
<accession>A0AAV4ZIT5</accession>
<evidence type="ECO:0000313" key="1">
    <source>
        <dbReference type="EMBL" id="GJD87761.1"/>
    </source>
</evidence>
<dbReference type="EMBL" id="BPQO01000004">
    <property type="protein sequence ID" value="GJD87761.1"/>
    <property type="molecule type" value="Genomic_DNA"/>
</dbReference>
<comment type="caution">
    <text evidence="1">The sequence shown here is derived from an EMBL/GenBank/DDBJ whole genome shotgun (WGS) entry which is preliminary data.</text>
</comment>
<reference evidence="1" key="1">
    <citation type="journal article" date="2016" name="Front. Microbiol.">
        <title>Genome Sequence of the Piezophilic, Mesophilic Sulfate-Reducing Bacterium Desulfovibrio indicus J2T.</title>
        <authorList>
            <person name="Cao J."/>
            <person name="Maignien L."/>
            <person name="Shao Z."/>
            <person name="Alain K."/>
            <person name="Jebbar M."/>
        </authorList>
    </citation>
    <scope>NUCLEOTIDE SEQUENCE</scope>
    <source>
        <strain evidence="1">DSM 16372</strain>
    </source>
</reference>
<dbReference type="AlphaFoldDB" id="A0AAV4ZIT5"/>
<name>A0AAV4ZIT5_9HYPH</name>